<feature type="domain" description="Amidase" evidence="4">
    <location>
        <begin position="301"/>
        <end position="639"/>
    </location>
</feature>
<name>A0A1Q3E9Z3_LENED</name>
<dbReference type="PANTHER" id="PTHR46072">
    <property type="entry name" value="AMIDASE-RELATED-RELATED"/>
    <property type="match status" value="1"/>
</dbReference>
<evidence type="ECO:0000313" key="6">
    <source>
        <dbReference type="Proteomes" id="UP000188533"/>
    </source>
</evidence>
<sequence length="659" mass="72733">MNITHNILAIVMIYSNSSILRFPSHTMSLQLVPGCDVWRTATDNGALTTAIRAFNTELNLSLEKLISHPHQIQHAFSKQITGWYGYRMVISVLVLLVTFSSFSIDLLNFNYDQYSAFKHEQRQASVNAASKLFSSPLTSSEEKLHALPISELVSGCKSGDISPFEIISTYGKKALEAQRLTNCVAELMLDDATRYVSAASWGPAVDSDSYSSDLVRSKPLFGVPVSVKDCIDIAGHDTTVGLARRVGKPVERSSAIVRLLEDAGAIVIAKTTVPTALFSVDTDSKLFGTTSNPYSPDHGVEIGSDVAGSVRFPAHFCGVWSLKGSVGRWPVTGNQSSMMGVEAVPTLTGPLTRSLEDLEQIYKGVIDMRPWEYDYTCVPIPWRPINLQEEGRRLKWGVVWTDGVIPPSPACKRALISVADSLREQGHEVVDFVPPNIPEFLEVGYQLAFGDSGQQIRSNLVPTETVNPALASFLNLINLPRIFKKLLSKFYSYKDPIYANLLNVMHAKTIPEERDLIVKRDQFREAWHEQWAKEGLDFVITVPAPFPAVKHGEGLKASLMTASYSFLFNLLDYAAGSLPVTKVDKNLDALPANFMSSPEYNAMNMICKTSYTVYDAESMHGLPVGVQIIGQRLEEEKVLEGMKVIQSVLIQKGIAFEGK</sequence>
<dbReference type="PANTHER" id="PTHR46072:SF10">
    <property type="entry name" value="ACETAMIDASE"/>
    <property type="match status" value="1"/>
</dbReference>
<dbReference type="GO" id="GO:0016787">
    <property type="term" value="F:hydrolase activity"/>
    <property type="evidence" value="ECO:0007669"/>
    <property type="project" value="UniProtKB-KW"/>
</dbReference>
<evidence type="ECO:0000256" key="3">
    <source>
        <dbReference type="SAM" id="Phobius"/>
    </source>
</evidence>
<dbReference type="EMBL" id="BDGU01000173">
    <property type="protein sequence ID" value="GAW04032.1"/>
    <property type="molecule type" value="Genomic_DNA"/>
</dbReference>
<keyword evidence="3" id="KW-0472">Membrane</keyword>
<reference evidence="5 6" key="1">
    <citation type="submission" date="2016-08" db="EMBL/GenBank/DDBJ databases">
        <authorList>
            <consortium name="Lentinula edodes genome sequencing consortium"/>
            <person name="Sakamoto Y."/>
            <person name="Nakade K."/>
            <person name="Sato S."/>
            <person name="Yoshida Y."/>
            <person name="Miyazaki K."/>
            <person name="Natsume S."/>
            <person name="Konno N."/>
        </authorList>
    </citation>
    <scope>NUCLEOTIDE SEQUENCE [LARGE SCALE GENOMIC DNA]</scope>
    <source>
        <strain evidence="5 6">NBRC 111202</strain>
    </source>
</reference>
<keyword evidence="6" id="KW-1185">Reference proteome</keyword>
<proteinExistence type="inferred from homology"/>
<organism evidence="5 6">
    <name type="scientific">Lentinula edodes</name>
    <name type="common">Shiitake mushroom</name>
    <name type="synonym">Lentinus edodes</name>
    <dbReference type="NCBI Taxonomy" id="5353"/>
    <lineage>
        <taxon>Eukaryota</taxon>
        <taxon>Fungi</taxon>
        <taxon>Dikarya</taxon>
        <taxon>Basidiomycota</taxon>
        <taxon>Agaricomycotina</taxon>
        <taxon>Agaricomycetes</taxon>
        <taxon>Agaricomycetidae</taxon>
        <taxon>Agaricales</taxon>
        <taxon>Marasmiineae</taxon>
        <taxon>Omphalotaceae</taxon>
        <taxon>Lentinula</taxon>
    </lineage>
</organism>
<dbReference type="Gene3D" id="3.90.1300.10">
    <property type="entry name" value="Amidase signature (AS) domain"/>
    <property type="match status" value="1"/>
</dbReference>
<keyword evidence="2" id="KW-0378">Hydrolase</keyword>
<reference evidence="5 6" key="2">
    <citation type="submission" date="2017-02" db="EMBL/GenBank/DDBJ databases">
        <title>A genome survey and senescence transcriptome analysis in Lentinula edodes.</title>
        <authorList>
            <person name="Sakamoto Y."/>
            <person name="Nakade K."/>
            <person name="Sato S."/>
            <person name="Yoshida Y."/>
            <person name="Miyazaki K."/>
            <person name="Natsume S."/>
            <person name="Konno N."/>
        </authorList>
    </citation>
    <scope>NUCLEOTIDE SEQUENCE [LARGE SCALE GENOMIC DNA]</scope>
    <source>
        <strain evidence="5 6">NBRC 111202</strain>
    </source>
</reference>
<dbReference type="InterPro" id="IPR023631">
    <property type="entry name" value="Amidase_dom"/>
</dbReference>
<dbReference type="SUPFAM" id="SSF75304">
    <property type="entry name" value="Amidase signature (AS) enzymes"/>
    <property type="match status" value="1"/>
</dbReference>
<protein>
    <recommendedName>
        <fullName evidence="4">Amidase domain-containing protein</fullName>
    </recommendedName>
</protein>
<comment type="similarity">
    <text evidence="1">Belongs to the amidase family.</text>
</comment>
<feature type="domain" description="Amidase" evidence="4">
    <location>
        <begin position="165"/>
        <end position="298"/>
    </location>
</feature>
<dbReference type="Proteomes" id="UP000188533">
    <property type="component" value="Unassembled WGS sequence"/>
</dbReference>
<accession>A0A1Q3E9Z3</accession>
<dbReference type="AlphaFoldDB" id="A0A1Q3E9Z3"/>
<dbReference type="STRING" id="5353.A0A1Q3E9Z3"/>
<keyword evidence="3" id="KW-0812">Transmembrane</keyword>
<gene>
    <name evidence="5" type="ORF">LENED_005796</name>
</gene>
<comment type="caution">
    <text evidence="5">The sequence shown here is derived from an EMBL/GenBank/DDBJ whole genome shotgun (WGS) entry which is preliminary data.</text>
</comment>
<evidence type="ECO:0000256" key="2">
    <source>
        <dbReference type="ARBA" id="ARBA00022801"/>
    </source>
</evidence>
<feature type="transmembrane region" description="Helical" evidence="3">
    <location>
        <begin position="84"/>
        <end position="104"/>
    </location>
</feature>
<evidence type="ECO:0000313" key="5">
    <source>
        <dbReference type="EMBL" id="GAW04032.1"/>
    </source>
</evidence>
<dbReference type="InterPro" id="IPR036928">
    <property type="entry name" value="AS_sf"/>
</dbReference>
<evidence type="ECO:0000259" key="4">
    <source>
        <dbReference type="Pfam" id="PF01425"/>
    </source>
</evidence>
<keyword evidence="3" id="KW-1133">Transmembrane helix</keyword>
<dbReference type="Pfam" id="PF01425">
    <property type="entry name" value="Amidase"/>
    <property type="match status" value="2"/>
</dbReference>
<evidence type="ECO:0000256" key="1">
    <source>
        <dbReference type="ARBA" id="ARBA00009199"/>
    </source>
</evidence>